<dbReference type="Pfam" id="PF02810">
    <property type="entry name" value="SEC-C"/>
    <property type="match status" value="1"/>
</dbReference>
<dbReference type="RefSeq" id="WP_106113832.1">
    <property type="nucleotide sequence ID" value="NZ_PVSR01000016.1"/>
</dbReference>
<accession>A0A2T0GW18</accession>
<dbReference type="Proteomes" id="UP000239352">
    <property type="component" value="Unassembled WGS sequence"/>
</dbReference>
<dbReference type="SUPFAM" id="SSF103642">
    <property type="entry name" value="Sec-C motif"/>
    <property type="match status" value="1"/>
</dbReference>
<dbReference type="STRING" id="1050202.GCA_000384035_03538"/>
<feature type="domain" description="DUF5926" evidence="2">
    <location>
        <begin position="50"/>
        <end position="320"/>
    </location>
</feature>
<dbReference type="AlphaFoldDB" id="A0A2T0GW18"/>
<dbReference type="Pfam" id="PF19348">
    <property type="entry name" value="DUF5926"/>
    <property type="match status" value="1"/>
</dbReference>
<dbReference type="InParanoid" id="A0A2T0GW18"/>
<feature type="compositionally biased region" description="Polar residues" evidence="1">
    <location>
        <begin position="1"/>
        <end position="12"/>
    </location>
</feature>
<evidence type="ECO:0000313" key="4">
    <source>
        <dbReference type="Proteomes" id="UP000239352"/>
    </source>
</evidence>
<keyword evidence="4" id="KW-1185">Reference proteome</keyword>
<dbReference type="InterPro" id="IPR045970">
    <property type="entry name" value="DUF5926"/>
</dbReference>
<name>A0A2T0GW18_ACTMO</name>
<sequence>MSKGTAQQNQSGGEIPVVGRRQPCPCGSGKRYKACHGAEGGAAKVRVNRPFEGLAAECELVAMREFVPSATARLPLASGDEEIELATVLPMAAAALVRTDGTSFVGLQVQTKSGDVSRDLARAVEWVRQAEPGQSLPVVGPEDAPAGTVPTRLQDLVDPEAALDVRVHEDFSWWMPEGVEPTGEVAMSLERANAAIMPTQRLEAEGLHAAYWVDATDRAHLRWVRPEPEEKLVSALARLSARGELALDSDSRYAGSFRAHGLLVPVWDLDREKHPTEWVEPAVALGRRLDEALASLDEQPLDAAERRARDGLRGRQVTVR</sequence>
<reference evidence="3 4" key="1">
    <citation type="submission" date="2018-03" db="EMBL/GenBank/DDBJ databases">
        <title>Actinopolyspora mortivallis from Sahara, screening for active biomolecules.</title>
        <authorList>
            <person name="Selama O."/>
            <person name="Wellington E.M.H."/>
            <person name="Hacene H."/>
        </authorList>
    </citation>
    <scope>NUCLEOTIDE SEQUENCE [LARGE SCALE GENOMIC DNA]</scope>
    <source>
        <strain evidence="3 4">M5A</strain>
    </source>
</reference>
<evidence type="ECO:0000256" key="1">
    <source>
        <dbReference type="SAM" id="MobiDB-lite"/>
    </source>
</evidence>
<dbReference type="InterPro" id="IPR004027">
    <property type="entry name" value="SEC_C_motif"/>
</dbReference>
<gene>
    <name evidence="3" type="ORF">CEP50_10885</name>
</gene>
<dbReference type="EMBL" id="PVSR01000016">
    <property type="protein sequence ID" value="PRW63315.1"/>
    <property type="molecule type" value="Genomic_DNA"/>
</dbReference>
<dbReference type="Gene3D" id="3.10.450.50">
    <property type="match status" value="1"/>
</dbReference>
<feature type="region of interest" description="Disordered" evidence="1">
    <location>
        <begin position="1"/>
        <end position="20"/>
    </location>
</feature>
<evidence type="ECO:0000259" key="2">
    <source>
        <dbReference type="Pfam" id="PF19348"/>
    </source>
</evidence>
<evidence type="ECO:0000313" key="3">
    <source>
        <dbReference type="EMBL" id="PRW63315.1"/>
    </source>
</evidence>
<protein>
    <submittedName>
        <fullName evidence="3">Preprotein translocase subunit SecA</fullName>
    </submittedName>
</protein>
<proteinExistence type="predicted"/>
<comment type="caution">
    <text evidence="3">The sequence shown here is derived from an EMBL/GenBank/DDBJ whole genome shotgun (WGS) entry which is preliminary data.</text>
</comment>
<organism evidence="3 4">
    <name type="scientific">Actinopolyspora mortivallis</name>
    <dbReference type="NCBI Taxonomy" id="33906"/>
    <lineage>
        <taxon>Bacteria</taxon>
        <taxon>Bacillati</taxon>
        <taxon>Actinomycetota</taxon>
        <taxon>Actinomycetes</taxon>
        <taxon>Actinopolysporales</taxon>
        <taxon>Actinopolysporaceae</taxon>
        <taxon>Actinopolyspora</taxon>
    </lineage>
</organism>